<protein>
    <recommendedName>
        <fullName evidence="3">TFIIS N-terminal domain-containing protein</fullName>
    </recommendedName>
</protein>
<evidence type="ECO:0000313" key="4">
    <source>
        <dbReference type="EMBL" id="GJJ07651.1"/>
    </source>
</evidence>
<dbReference type="GO" id="GO:0008157">
    <property type="term" value="F:protein phosphatase 1 binding"/>
    <property type="evidence" value="ECO:0007669"/>
    <property type="project" value="TreeGrafter"/>
</dbReference>
<feature type="compositionally biased region" description="Low complexity" evidence="2">
    <location>
        <begin position="163"/>
        <end position="259"/>
    </location>
</feature>
<evidence type="ECO:0000256" key="1">
    <source>
        <dbReference type="PROSITE-ProRule" id="PRU00649"/>
    </source>
</evidence>
<organism evidence="4 5">
    <name type="scientific">Clathrus columnatus</name>
    <dbReference type="NCBI Taxonomy" id="1419009"/>
    <lineage>
        <taxon>Eukaryota</taxon>
        <taxon>Fungi</taxon>
        <taxon>Dikarya</taxon>
        <taxon>Basidiomycota</taxon>
        <taxon>Agaricomycotina</taxon>
        <taxon>Agaricomycetes</taxon>
        <taxon>Phallomycetidae</taxon>
        <taxon>Phallales</taxon>
        <taxon>Clathraceae</taxon>
        <taxon>Clathrus</taxon>
    </lineage>
</organism>
<dbReference type="Proteomes" id="UP001050691">
    <property type="component" value="Unassembled WGS sequence"/>
</dbReference>
<feature type="region of interest" description="Disordered" evidence="2">
    <location>
        <begin position="1006"/>
        <end position="1085"/>
    </location>
</feature>
<dbReference type="InterPro" id="IPR017923">
    <property type="entry name" value="TFIIS_N"/>
</dbReference>
<evidence type="ECO:0000259" key="3">
    <source>
        <dbReference type="PROSITE" id="PS51319"/>
    </source>
</evidence>
<evidence type="ECO:0000256" key="2">
    <source>
        <dbReference type="SAM" id="MobiDB-lite"/>
    </source>
</evidence>
<dbReference type="PANTHER" id="PTHR46557">
    <property type="entry name" value="SERINE/THREONINE-PROTEIN PHOSPHATASE 1 REGULATORY SUBUNIT 10-RELATED"/>
    <property type="match status" value="1"/>
</dbReference>
<feature type="compositionally biased region" description="Low complexity" evidence="2">
    <location>
        <begin position="269"/>
        <end position="281"/>
    </location>
</feature>
<dbReference type="PANTHER" id="PTHR46557:SF1">
    <property type="entry name" value="SERINE_THREONINE-PROTEIN PHOSPHATASE 1 REGULATORY SUBUNIT 10"/>
    <property type="match status" value="1"/>
</dbReference>
<keyword evidence="1" id="KW-0539">Nucleus</keyword>
<dbReference type="GO" id="GO:0072357">
    <property type="term" value="C:PTW/PP1 phosphatase complex"/>
    <property type="evidence" value="ECO:0007669"/>
    <property type="project" value="TreeGrafter"/>
</dbReference>
<feature type="compositionally biased region" description="Basic residues" evidence="2">
    <location>
        <begin position="82"/>
        <end position="98"/>
    </location>
</feature>
<feature type="compositionally biased region" description="Polar residues" evidence="2">
    <location>
        <begin position="1006"/>
        <end position="1030"/>
    </location>
</feature>
<feature type="compositionally biased region" description="Polar residues" evidence="2">
    <location>
        <begin position="146"/>
        <end position="162"/>
    </location>
</feature>
<gene>
    <name evidence="4" type="ORF">Clacol_001856</name>
</gene>
<dbReference type="SUPFAM" id="SSF47676">
    <property type="entry name" value="Conserved domain common to transcription factors TFIIS, elongin A, CRSP70"/>
    <property type="match status" value="1"/>
</dbReference>
<dbReference type="GO" id="GO:0005634">
    <property type="term" value="C:nucleus"/>
    <property type="evidence" value="ECO:0007669"/>
    <property type="project" value="UniProtKB-SubCell"/>
</dbReference>
<feature type="domain" description="TFIIS N-terminal" evidence="3">
    <location>
        <begin position="441"/>
        <end position="518"/>
    </location>
</feature>
<dbReference type="AlphaFoldDB" id="A0AAV4ZZ75"/>
<dbReference type="PROSITE" id="PS51319">
    <property type="entry name" value="TFIIS_N"/>
    <property type="match status" value="1"/>
</dbReference>
<comment type="subcellular location">
    <subcellularLocation>
        <location evidence="1">Nucleus</location>
    </subcellularLocation>
</comment>
<dbReference type="GO" id="GO:0000785">
    <property type="term" value="C:chromatin"/>
    <property type="evidence" value="ECO:0007669"/>
    <property type="project" value="TreeGrafter"/>
</dbReference>
<evidence type="ECO:0000313" key="5">
    <source>
        <dbReference type="Proteomes" id="UP001050691"/>
    </source>
</evidence>
<name>A0AAV4ZZ75_9AGAM</name>
<dbReference type="InterPro" id="IPR035441">
    <property type="entry name" value="TFIIS/LEDGF_dom_sf"/>
</dbReference>
<dbReference type="Pfam" id="PF08711">
    <property type="entry name" value="Med26"/>
    <property type="match status" value="1"/>
</dbReference>
<feature type="region of interest" description="Disordered" evidence="2">
    <location>
        <begin position="129"/>
        <end position="281"/>
    </location>
</feature>
<accession>A0AAV4ZZ75</accession>
<keyword evidence="5" id="KW-1185">Reference proteome</keyword>
<sequence length="1115" mass="117857">MDFGPFPPATTAGPVNATASASAPTSAWLSQLQMQEHHLHSSAAQQRIPPDTNSVDVDISMLGTADDVAVSSSSAMLPSVHAHSHPHVHSLTHQHQQTHHSMPVSQSHTYYSLSPFPYTTFNYGLSPYSSLSPTSQPSSSGSTTQHQQHWTVPISSYSSLNGATNSQPAASSSSSTAASSSSTTTSSRSPLPQQQQPQQSQMQSPGSSQQQQHSPIMVHQQQPSQHQYQPQQVQVQAMQSPRMPHSHNSTPTPPSTQHHQLSHGSTYLQQQQPQQSHQQPQVTIEYEGPLLFVPQCTDLSSSPTLMLANYTNSYPPSAFYSYPQTLSLSPSLLHTSSSSLASANHPIPNHTSSQLSQVQLQQSGALSSLTGMHSRSTLTSVLNGLLAAKILTTPHQIVRTIITIGPTEVELPTRLQVLSKIRDCAGNDFYQAWALNTEAMDIIREWLKNAITSKSGEWEETIMPLLHVIDRLPLTVESLRSSKIGKVIVKLREVSSSSAVKDMASNLENRWRSLVNTVDKSSLENGPKKLDGAKSVEAKKRKLEEAAMANKAAPAMKKLALSKPTTATGITAIQTKPVAVKKEPGTTTLAVKGGMSMAPSTIPSLTTTTTVRDSKSDSSFFSAPKPKPKLPSFKKAPPLPIAKKDGPDPNVAQPSSVDPFKDALAAMTRARGSPTPSAAVAAANAAYAAQLQGSLGATAGVATTPVGNNGDAIMITSTDGSTTGMASLTTTIGKKKKKVAFKAEKDLVQIKFIEPAIYDDDVMGANGIYHNVRDLDRDEGAAMHKQIFEEQIDWMEPLLLELPAGVDTPRGQHSEEKTLQEEREKSALNALYMPSQIPDSPAEPANQIPDDEVDASVKHMLSGNEVRELTPDRGHGGAVGSGVPGVGLLGSALHGNGDMSTMSTLSVQGLISQLAAGLSAVGGSGIGGVGGVGGLSGLATPLGNGDIINGDSAAPAAPTQPMVDLKQLGLDINLIAQLASQHPNLTSSSSSTSSVNGYVLGNGASQASTGSNGSSAGYNDQNDWNGTGPSPAQYGDYSPSGQYEDENGTGHRSRNWDPSSDHTWRGRGGGRGGRGVGSGRGGGSGFRHTKRKLCNFFANGRRANNKIFSRSVCEF</sequence>
<comment type="caution">
    <text evidence="4">The sequence shown here is derived from an EMBL/GenBank/DDBJ whole genome shotgun (WGS) entry which is preliminary data.</text>
</comment>
<feature type="compositionally biased region" description="Gly residues" evidence="2">
    <location>
        <begin position="1066"/>
        <end position="1085"/>
    </location>
</feature>
<reference evidence="4" key="1">
    <citation type="submission" date="2021-10" db="EMBL/GenBank/DDBJ databases">
        <title>De novo Genome Assembly of Clathrus columnatus (Basidiomycota, Fungi) Using Illumina and Nanopore Sequence Data.</title>
        <authorList>
            <person name="Ogiso-Tanaka E."/>
            <person name="Itagaki H."/>
            <person name="Hosoya T."/>
            <person name="Hosaka K."/>
        </authorList>
    </citation>
    <scope>NUCLEOTIDE SEQUENCE</scope>
    <source>
        <strain evidence="4">MO-923</strain>
    </source>
</reference>
<feature type="compositionally biased region" description="Low complexity" evidence="2">
    <location>
        <begin position="129"/>
        <end position="145"/>
    </location>
</feature>
<dbReference type="EMBL" id="BPWL01000002">
    <property type="protein sequence ID" value="GJJ07651.1"/>
    <property type="molecule type" value="Genomic_DNA"/>
</dbReference>
<feature type="region of interest" description="Disordered" evidence="2">
    <location>
        <begin position="74"/>
        <end position="107"/>
    </location>
</feature>
<dbReference type="Gene3D" id="1.20.930.10">
    <property type="entry name" value="Conserved domain common to transcription factors TFIIS, elongin A, CRSP70"/>
    <property type="match status" value="1"/>
</dbReference>
<proteinExistence type="predicted"/>
<feature type="compositionally biased region" description="Low complexity" evidence="2">
    <location>
        <begin position="617"/>
        <end position="636"/>
    </location>
</feature>
<feature type="region of interest" description="Disordered" evidence="2">
    <location>
        <begin position="600"/>
        <end position="653"/>
    </location>
</feature>